<name>A0ABD3NKJ9_9STRA</name>
<dbReference type="Proteomes" id="UP001530400">
    <property type="component" value="Unassembled WGS sequence"/>
</dbReference>
<gene>
    <name evidence="2" type="ORF">ACHAWO_003911</name>
</gene>
<accession>A0ABD3NKJ9</accession>
<feature type="transmembrane region" description="Helical" evidence="1">
    <location>
        <begin position="20"/>
        <end position="41"/>
    </location>
</feature>
<protein>
    <submittedName>
        <fullName evidence="2">Uncharacterized protein</fullName>
    </submittedName>
</protein>
<keyword evidence="1" id="KW-1133">Transmembrane helix</keyword>
<evidence type="ECO:0000313" key="3">
    <source>
        <dbReference type="Proteomes" id="UP001530400"/>
    </source>
</evidence>
<sequence length="412" mass="47122">MVRIKRDASKKRWTTQAFTVLVLLFIAAIFLGTIALFTFMMTADVSLQDGVSATVGDQTTNNNDNSNSLRSNWRQVYKEGSKTLRDWKQMGLEKNKSLSYPGVDEEIARILRSARAEIDAETAAQLPKWADVVSQYGDKPIIHGLENCERYRQQVKPEDRMIGPAGIFNTGTNLFFQVEKENCVIKEAALSKSHSEPRKNGIRYQVPWGKHNPVKTHRFHNVAAAWGAGIKQDDVMPFVLIKDPYHWMGSECRHEYLLRWDHDENHCPNVIDNTVTDRYEPIPVYSKYAKSEEHYDSLVDVWNTWYNEWEEQSFPMIQTRFEDLVFHGEEVLKTACECVGGVFSDDFVFIERNAKEDLPLNAGANGLVKTLIQYGNSNNRLHGFTDREVLYAGENLDAALMEKFGYVPPPSP</sequence>
<evidence type="ECO:0000256" key="1">
    <source>
        <dbReference type="SAM" id="Phobius"/>
    </source>
</evidence>
<evidence type="ECO:0000313" key="2">
    <source>
        <dbReference type="EMBL" id="KAL3776403.1"/>
    </source>
</evidence>
<comment type="caution">
    <text evidence="2">The sequence shown here is derived from an EMBL/GenBank/DDBJ whole genome shotgun (WGS) entry which is preliminary data.</text>
</comment>
<proteinExistence type="predicted"/>
<reference evidence="2 3" key="1">
    <citation type="submission" date="2024-10" db="EMBL/GenBank/DDBJ databases">
        <title>Updated reference genomes for cyclostephanoid diatoms.</title>
        <authorList>
            <person name="Roberts W.R."/>
            <person name="Alverson A.J."/>
        </authorList>
    </citation>
    <scope>NUCLEOTIDE SEQUENCE [LARGE SCALE GENOMIC DNA]</scope>
    <source>
        <strain evidence="2 3">AJA010-31</strain>
    </source>
</reference>
<dbReference type="EMBL" id="JALLPJ020001100">
    <property type="protein sequence ID" value="KAL3776403.1"/>
    <property type="molecule type" value="Genomic_DNA"/>
</dbReference>
<keyword evidence="1" id="KW-0472">Membrane</keyword>
<dbReference type="AlphaFoldDB" id="A0ABD3NKJ9"/>
<keyword evidence="3" id="KW-1185">Reference proteome</keyword>
<organism evidence="2 3">
    <name type="scientific">Cyclotella atomus</name>
    <dbReference type="NCBI Taxonomy" id="382360"/>
    <lineage>
        <taxon>Eukaryota</taxon>
        <taxon>Sar</taxon>
        <taxon>Stramenopiles</taxon>
        <taxon>Ochrophyta</taxon>
        <taxon>Bacillariophyta</taxon>
        <taxon>Coscinodiscophyceae</taxon>
        <taxon>Thalassiosirophycidae</taxon>
        <taxon>Stephanodiscales</taxon>
        <taxon>Stephanodiscaceae</taxon>
        <taxon>Cyclotella</taxon>
    </lineage>
</organism>
<keyword evidence="1" id="KW-0812">Transmembrane</keyword>